<accession>A0ABZ2IIV7</accession>
<keyword evidence="1" id="KW-0732">Signal</keyword>
<dbReference type="Proteomes" id="UP001320603">
    <property type="component" value="Chromosome"/>
</dbReference>
<evidence type="ECO:0000313" key="2">
    <source>
        <dbReference type="EMBL" id="WWV65431.1"/>
    </source>
</evidence>
<feature type="signal peptide" evidence="1">
    <location>
        <begin position="1"/>
        <end position="18"/>
    </location>
</feature>
<name>A0ABZ2IIV7_9BACT</name>
<gene>
    <name evidence="2" type="ORF">NEE14_010455</name>
</gene>
<protein>
    <recommendedName>
        <fullName evidence="4">SH3 domain-containing protein</fullName>
    </recommendedName>
</protein>
<evidence type="ECO:0008006" key="4">
    <source>
        <dbReference type="Google" id="ProtNLM"/>
    </source>
</evidence>
<keyword evidence="3" id="KW-1185">Reference proteome</keyword>
<dbReference type="Gene3D" id="2.30.30.40">
    <property type="entry name" value="SH3 Domains"/>
    <property type="match status" value="1"/>
</dbReference>
<evidence type="ECO:0000256" key="1">
    <source>
        <dbReference type="SAM" id="SignalP"/>
    </source>
</evidence>
<dbReference type="RefSeq" id="WP_251967907.1">
    <property type="nucleotide sequence ID" value="NZ_CP146284.1"/>
</dbReference>
<feature type="chain" id="PRO_5046685160" description="SH3 domain-containing protein" evidence="1">
    <location>
        <begin position="19"/>
        <end position="242"/>
    </location>
</feature>
<dbReference type="EMBL" id="CP146284">
    <property type="protein sequence ID" value="WWV65431.1"/>
    <property type="molecule type" value="Genomic_DNA"/>
</dbReference>
<reference evidence="2 3" key="1">
    <citation type="submission" date="2024-02" db="EMBL/GenBank/DDBJ databases">
        <title>Whole genome sequencing of Parabacteroides sp. AD58.</title>
        <authorList>
            <person name="Chaplin A.V."/>
            <person name="Pikina A.P."/>
            <person name="Sokolova S.R."/>
            <person name="Korostin D.O."/>
            <person name="Efimov B.A."/>
        </authorList>
    </citation>
    <scope>NUCLEOTIDE SEQUENCE [LARGE SCALE GENOMIC DNA]</scope>
    <source>
        <strain evidence="2 3">AD58</strain>
    </source>
</reference>
<sequence length="242" mass="28339">MRSLFLFLFLVYSTFSKAQVNRYDTPAQTIYGNMYVSPNYDALLQLGALAKQKKIKIRELIQKSLSTYNSYPRYPNKIKEGWHQAIWLCQKEDLLVEVKAYVNNNNEIAAVDFGTQSISDIEIKIVNGRAQTGDYYFYFFEDIWQYNKDYETKQAQEVERQRANINTNLSAIGFAKIKSDYFKMLDILVLRSMPNPNSFILYRLQKSDLTERIQVIEDGEFYVKVNLKGHIGYISRTFLTTI</sequence>
<proteinExistence type="predicted"/>
<organism evidence="2 3">
    <name type="scientific">Parabacteroides absconsus</name>
    <dbReference type="NCBI Taxonomy" id="2951805"/>
    <lineage>
        <taxon>Bacteria</taxon>
        <taxon>Pseudomonadati</taxon>
        <taxon>Bacteroidota</taxon>
        <taxon>Bacteroidia</taxon>
        <taxon>Bacteroidales</taxon>
        <taxon>Tannerellaceae</taxon>
        <taxon>Parabacteroides</taxon>
    </lineage>
</organism>
<evidence type="ECO:0000313" key="3">
    <source>
        <dbReference type="Proteomes" id="UP001320603"/>
    </source>
</evidence>